<evidence type="ECO:0000256" key="4">
    <source>
        <dbReference type="ARBA" id="ARBA00023136"/>
    </source>
</evidence>
<dbReference type="Pfam" id="PF04688">
    <property type="entry name" value="Holin_SPP1"/>
    <property type="match status" value="1"/>
</dbReference>
<reference evidence="7 8" key="1">
    <citation type="submission" date="2018-09" db="EMBL/GenBank/DDBJ databases">
        <title>Characterization of the phylogenetic diversity of five novel species belonging to the genus Bifidobacterium.</title>
        <authorList>
            <person name="Lugli G.A."/>
            <person name="Duranti S."/>
            <person name="Milani C."/>
        </authorList>
    </citation>
    <scope>NUCLEOTIDE SEQUENCE [LARGE SCALE GENOMIC DNA]</scope>
    <source>
        <strain evidence="7 8">2033B</strain>
    </source>
</reference>
<dbReference type="GO" id="GO:0016020">
    <property type="term" value="C:membrane"/>
    <property type="evidence" value="ECO:0007669"/>
    <property type="project" value="UniProtKB-SubCell"/>
</dbReference>
<feature type="compositionally biased region" description="Low complexity" evidence="5">
    <location>
        <begin position="1"/>
        <end position="13"/>
    </location>
</feature>
<feature type="region of interest" description="Disordered" evidence="5">
    <location>
        <begin position="1"/>
        <end position="20"/>
    </location>
</feature>
<evidence type="ECO:0000256" key="5">
    <source>
        <dbReference type="SAM" id="MobiDB-lite"/>
    </source>
</evidence>
<sequence length="90" mass="9573">MADDTTVTPTTPDAGERPPAVSAGTIARTIVLLLALINTILVTMGVDTIPIADESINQLVSLAWTVGASLWAWWKDNPVTARSRARHAAH</sequence>
<proteinExistence type="predicted"/>
<comment type="subcellular location">
    <subcellularLocation>
        <location evidence="1">Membrane</location>
    </subcellularLocation>
</comment>
<evidence type="ECO:0000313" key="7">
    <source>
        <dbReference type="EMBL" id="RSX51334.1"/>
    </source>
</evidence>
<gene>
    <name evidence="7" type="ORF">D2E24_1897</name>
</gene>
<name>A0A430FEK5_9BIFI</name>
<organism evidence="7 8">
    <name type="scientific">Bifidobacterium samirii</name>
    <dbReference type="NCBI Taxonomy" id="2306974"/>
    <lineage>
        <taxon>Bacteria</taxon>
        <taxon>Bacillati</taxon>
        <taxon>Actinomycetota</taxon>
        <taxon>Actinomycetes</taxon>
        <taxon>Bifidobacteriales</taxon>
        <taxon>Bifidobacteriaceae</taxon>
        <taxon>Bifidobacterium</taxon>
    </lineage>
</organism>
<comment type="caution">
    <text evidence="7">The sequence shown here is derived from an EMBL/GenBank/DDBJ whole genome shotgun (WGS) entry which is preliminary data.</text>
</comment>
<feature type="transmembrane region" description="Helical" evidence="6">
    <location>
        <begin position="20"/>
        <end position="44"/>
    </location>
</feature>
<evidence type="ECO:0000256" key="1">
    <source>
        <dbReference type="ARBA" id="ARBA00004370"/>
    </source>
</evidence>
<evidence type="ECO:0000256" key="3">
    <source>
        <dbReference type="ARBA" id="ARBA00022989"/>
    </source>
</evidence>
<dbReference type="EMBL" id="QXGK01000028">
    <property type="protein sequence ID" value="RSX51334.1"/>
    <property type="molecule type" value="Genomic_DNA"/>
</dbReference>
<dbReference type="OrthoDB" id="2353897at2"/>
<keyword evidence="4 6" id="KW-0472">Membrane</keyword>
<dbReference type="RefSeq" id="WP_125969146.1">
    <property type="nucleotide sequence ID" value="NZ_QXGK01000028.1"/>
</dbReference>
<keyword evidence="8" id="KW-1185">Reference proteome</keyword>
<protein>
    <submittedName>
        <fullName evidence="7">Holin</fullName>
    </submittedName>
</protein>
<evidence type="ECO:0000256" key="2">
    <source>
        <dbReference type="ARBA" id="ARBA00022692"/>
    </source>
</evidence>
<keyword evidence="3 6" id="KW-1133">Transmembrane helix</keyword>
<dbReference type="Proteomes" id="UP000287470">
    <property type="component" value="Unassembled WGS sequence"/>
</dbReference>
<accession>A0A430FEK5</accession>
<evidence type="ECO:0000313" key="8">
    <source>
        <dbReference type="Proteomes" id="UP000287470"/>
    </source>
</evidence>
<keyword evidence="2 6" id="KW-0812">Transmembrane</keyword>
<dbReference type="AlphaFoldDB" id="A0A430FEK5"/>
<evidence type="ECO:0000256" key="6">
    <source>
        <dbReference type="SAM" id="Phobius"/>
    </source>
</evidence>
<dbReference type="NCBIfam" id="TIGR01592">
    <property type="entry name" value="holin_SPP1"/>
    <property type="match status" value="1"/>
</dbReference>
<dbReference type="InterPro" id="IPR006479">
    <property type="entry name" value="Holin"/>
</dbReference>